<accession>A0ABS8VX49</accession>
<name>A0ABS8VX49_9PROT</name>
<sequence length="93" mass="10548">MMSDRIDHKAVSVRVGAKLREFREASGLLMREVDTALGLSSCRLRRIENGVNMPRLSTILDLLYFYDVDALKAVNFFTDLLEEDMRLRAVAAA</sequence>
<dbReference type="SUPFAM" id="SSF47413">
    <property type="entry name" value="lambda repressor-like DNA-binding domains"/>
    <property type="match status" value="1"/>
</dbReference>
<dbReference type="RefSeq" id="WP_232879169.1">
    <property type="nucleotide sequence ID" value="NZ_JAJSOJ010000108.1"/>
</dbReference>
<proteinExistence type="predicted"/>
<evidence type="ECO:0000313" key="2">
    <source>
        <dbReference type="EMBL" id="MCE0745553.1"/>
    </source>
</evidence>
<keyword evidence="3" id="KW-1185">Reference proteome</keyword>
<dbReference type="EMBL" id="JAJSOJ010000108">
    <property type="protein sequence ID" value="MCE0745553.1"/>
    <property type="molecule type" value="Genomic_DNA"/>
</dbReference>
<reference evidence="2 3" key="1">
    <citation type="submission" date="2021-12" db="EMBL/GenBank/DDBJ databases">
        <title>Genome sequence of Acetobacter sicerae DmPark20a_162.</title>
        <authorList>
            <person name="Chaston J.M."/>
        </authorList>
    </citation>
    <scope>NUCLEOTIDE SEQUENCE [LARGE SCALE GENOMIC DNA]</scope>
    <source>
        <strain evidence="2 3">DmPark20a_162</strain>
    </source>
</reference>
<feature type="domain" description="HTH cro/C1-type" evidence="1">
    <location>
        <begin position="19"/>
        <end position="71"/>
    </location>
</feature>
<organism evidence="2 3">
    <name type="scientific">Acetobacter sicerae</name>
    <dbReference type="NCBI Taxonomy" id="85325"/>
    <lineage>
        <taxon>Bacteria</taxon>
        <taxon>Pseudomonadati</taxon>
        <taxon>Pseudomonadota</taxon>
        <taxon>Alphaproteobacteria</taxon>
        <taxon>Acetobacterales</taxon>
        <taxon>Acetobacteraceae</taxon>
        <taxon>Acetobacter</taxon>
    </lineage>
</organism>
<comment type="caution">
    <text evidence="2">The sequence shown here is derived from an EMBL/GenBank/DDBJ whole genome shotgun (WGS) entry which is preliminary data.</text>
</comment>
<dbReference type="InterPro" id="IPR010982">
    <property type="entry name" value="Lambda_DNA-bd_dom_sf"/>
</dbReference>
<dbReference type="Gene3D" id="1.10.260.40">
    <property type="entry name" value="lambda repressor-like DNA-binding domains"/>
    <property type="match status" value="1"/>
</dbReference>
<dbReference type="Proteomes" id="UP001521074">
    <property type="component" value="Unassembled WGS sequence"/>
</dbReference>
<gene>
    <name evidence="2" type="ORF">LWC05_16915</name>
</gene>
<dbReference type="CDD" id="cd00093">
    <property type="entry name" value="HTH_XRE"/>
    <property type="match status" value="1"/>
</dbReference>
<dbReference type="InterPro" id="IPR001387">
    <property type="entry name" value="Cro/C1-type_HTH"/>
</dbReference>
<evidence type="ECO:0000313" key="3">
    <source>
        <dbReference type="Proteomes" id="UP001521074"/>
    </source>
</evidence>
<dbReference type="SMART" id="SM00530">
    <property type="entry name" value="HTH_XRE"/>
    <property type="match status" value="1"/>
</dbReference>
<dbReference type="PROSITE" id="PS50943">
    <property type="entry name" value="HTH_CROC1"/>
    <property type="match status" value="1"/>
</dbReference>
<dbReference type="Pfam" id="PF13560">
    <property type="entry name" value="HTH_31"/>
    <property type="match status" value="1"/>
</dbReference>
<evidence type="ECO:0000259" key="1">
    <source>
        <dbReference type="PROSITE" id="PS50943"/>
    </source>
</evidence>
<protein>
    <submittedName>
        <fullName evidence="2">Helix-turn-helix domain-containing protein</fullName>
    </submittedName>
</protein>